<name>A0A8H3FS44_9LECA</name>
<comment type="caution">
    <text evidence="8">The sequence shown here is derived from an EMBL/GenBank/DDBJ whole genome shotgun (WGS) entry which is preliminary data.</text>
</comment>
<feature type="signal peptide" evidence="6">
    <location>
        <begin position="1"/>
        <end position="21"/>
    </location>
</feature>
<gene>
    <name evidence="8" type="ORF">HETSPECPRED_006299</name>
</gene>
<dbReference type="GO" id="GO:0016985">
    <property type="term" value="F:mannan endo-1,4-beta-mannosidase activity"/>
    <property type="evidence" value="ECO:0007669"/>
    <property type="project" value="UniProtKB-EC"/>
</dbReference>
<feature type="domain" description="Glycoside hydrolase family 5" evidence="7">
    <location>
        <begin position="165"/>
        <end position="319"/>
    </location>
</feature>
<evidence type="ECO:0000259" key="7">
    <source>
        <dbReference type="Pfam" id="PF26410"/>
    </source>
</evidence>
<comment type="catalytic activity">
    <reaction evidence="1">
        <text>Random hydrolysis of (1-&gt;4)-beta-D-mannosidic linkages in mannans, galactomannans and glucomannans.</text>
        <dbReference type="EC" id="3.2.1.78"/>
    </reaction>
</comment>
<dbReference type="Proteomes" id="UP000664521">
    <property type="component" value="Unassembled WGS sequence"/>
</dbReference>
<dbReference type="InterPro" id="IPR017853">
    <property type="entry name" value="GH"/>
</dbReference>
<organism evidence="8 9">
    <name type="scientific">Heterodermia speciosa</name>
    <dbReference type="NCBI Taxonomy" id="116794"/>
    <lineage>
        <taxon>Eukaryota</taxon>
        <taxon>Fungi</taxon>
        <taxon>Dikarya</taxon>
        <taxon>Ascomycota</taxon>
        <taxon>Pezizomycotina</taxon>
        <taxon>Lecanoromycetes</taxon>
        <taxon>OSLEUM clade</taxon>
        <taxon>Lecanoromycetidae</taxon>
        <taxon>Caliciales</taxon>
        <taxon>Physciaceae</taxon>
        <taxon>Heterodermia</taxon>
    </lineage>
</organism>
<keyword evidence="9" id="KW-1185">Reference proteome</keyword>
<dbReference type="InterPro" id="IPR001547">
    <property type="entry name" value="Glyco_hydro_5"/>
</dbReference>
<dbReference type="PANTHER" id="PTHR31451:SF10">
    <property type="entry name" value="MANNAN ENDO-1,4-BETA-MANNOSIDASE B"/>
    <property type="match status" value="1"/>
</dbReference>
<evidence type="ECO:0000256" key="6">
    <source>
        <dbReference type="SAM" id="SignalP"/>
    </source>
</evidence>
<evidence type="ECO:0000256" key="3">
    <source>
        <dbReference type="ARBA" id="ARBA00012706"/>
    </source>
</evidence>
<dbReference type="Gene3D" id="3.20.20.80">
    <property type="entry name" value="Glycosidases"/>
    <property type="match status" value="1"/>
</dbReference>
<protein>
    <recommendedName>
        <fullName evidence="3">mannan endo-1,4-beta-mannosidase</fullName>
        <ecNumber evidence="3">3.2.1.78</ecNumber>
    </recommendedName>
</protein>
<comment type="similarity">
    <text evidence="2">Belongs to the glycosyl hydrolase 5 (cellulase A) family.</text>
</comment>
<reference evidence="8" key="1">
    <citation type="submission" date="2021-03" db="EMBL/GenBank/DDBJ databases">
        <authorList>
            <person name="Tagirdzhanova G."/>
        </authorList>
    </citation>
    <scope>NUCLEOTIDE SEQUENCE</scope>
</reference>
<keyword evidence="4" id="KW-0378">Hydrolase</keyword>
<dbReference type="EC" id="3.2.1.78" evidence="3"/>
<evidence type="ECO:0000256" key="2">
    <source>
        <dbReference type="ARBA" id="ARBA00005641"/>
    </source>
</evidence>
<accession>A0A8H3FS44</accession>
<feature type="chain" id="PRO_5034817950" description="mannan endo-1,4-beta-mannosidase" evidence="6">
    <location>
        <begin position="22"/>
        <end position="395"/>
    </location>
</feature>
<evidence type="ECO:0000256" key="4">
    <source>
        <dbReference type="ARBA" id="ARBA00022801"/>
    </source>
</evidence>
<keyword evidence="5" id="KW-0326">Glycosidase</keyword>
<dbReference type="PANTHER" id="PTHR31451">
    <property type="match status" value="1"/>
</dbReference>
<evidence type="ECO:0000256" key="5">
    <source>
        <dbReference type="ARBA" id="ARBA00023295"/>
    </source>
</evidence>
<dbReference type="EMBL" id="CAJPDS010000041">
    <property type="protein sequence ID" value="CAF9926301.1"/>
    <property type="molecule type" value="Genomic_DNA"/>
</dbReference>
<evidence type="ECO:0000313" key="9">
    <source>
        <dbReference type="Proteomes" id="UP000664521"/>
    </source>
</evidence>
<dbReference type="AlphaFoldDB" id="A0A8H3FS44"/>
<sequence length="395" mass="43149">MYPRIFFLCWAFCLNFGIAAPAPVRNTDDRAIEARGTTYPSVSGRLFNIAGKTQYFSGTNAWYLGHLTSNADVDQAMSQIAASGLKTARVWGFGTTNNAATETNVYYQVLNSSGQYFNMDANTGIGRLDYVVSAAKTYGIQLVLPLLNNFDALGGINTYINAYGGTHASFYTDAKSQAAYKNYIKFIVNRYKSSTSIFSWELCNEPRCSGCASSVITSWATTISAYIKSLDTNHMVSLGDEGWLQPSYAGGDGTYAYSGYEGVDFVKNLAIKTIDYGTFHMYPDSWGYNYSWGNTWISQHNAIGKAAGKPVVLEEYAAPTVALQEQYLPQWQSTTLSQTSIAADAFWQFATTFADGTNPYDGYAIYYNATAGSDYQKLGVAHAKAMAAKTATASL</sequence>
<dbReference type="Pfam" id="PF26410">
    <property type="entry name" value="GH5_mannosidase"/>
    <property type="match status" value="1"/>
</dbReference>
<evidence type="ECO:0000313" key="8">
    <source>
        <dbReference type="EMBL" id="CAF9926301.1"/>
    </source>
</evidence>
<dbReference type="GO" id="GO:0046355">
    <property type="term" value="P:mannan catabolic process"/>
    <property type="evidence" value="ECO:0007669"/>
    <property type="project" value="UniProtKB-ARBA"/>
</dbReference>
<proteinExistence type="inferred from homology"/>
<evidence type="ECO:0000256" key="1">
    <source>
        <dbReference type="ARBA" id="ARBA00001678"/>
    </source>
</evidence>
<dbReference type="OrthoDB" id="406631at2759"/>
<dbReference type="InterPro" id="IPR045053">
    <property type="entry name" value="MAN-like"/>
</dbReference>
<dbReference type="SUPFAM" id="SSF51445">
    <property type="entry name" value="(Trans)glycosidases"/>
    <property type="match status" value="1"/>
</dbReference>
<keyword evidence="6" id="KW-0732">Signal</keyword>